<reference evidence="5" key="1">
    <citation type="journal article" date="2014" name="Int. J. Syst. Evol. Microbiol.">
        <title>Complete genome sequence of Corynebacterium casei LMG S-19264T (=DSM 44701T), isolated from a smear-ripened cheese.</title>
        <authorList>
            <consortium name="US DOE Joint Genome Institute (JGI-PGF)"/>
            <person name="Walter F."/>
            <person name="Albersmeier A."/>
            <person name="Kalinowski J."/>
            <person name="Ruckert C."/>
        </authorList>
    </citation>
    <scope>NUCLEOTIDE SEQUENCE</scope>
    <source>
        <strain evidence="5">CGMCC 1.12698</strain>
    </source>
</reference>
<dbReference type="CDD" id="cd02883">
    <property type="entry name" value="NUDIX_Hydrolase"/>
    <property type="match status" value="1"/>
</dbReference>
<evidence type="ECO:0000256" key="2">
    <source>
        <dbReference type="ARBA" id="ARBA00022801"/>
    </source>
</evidence>
<dbReference type="PANTHER" id="PTHR43046">
    <property type="entry name" value="GDP-MANNOSE MANNOSYL HYDROLASE"/>
    <property type="match status" value="1"/>
</dbReference>
<gene>
    <name evidence="5" type="ORF">GCM10007140_19880</name>
</gene>
<accession>A0A917EP60</accession>
<protein>
    <recommendedName>
        <fullName evidence="4">Nudix hydrolase domain-containing protein</fullName>
    </recommendedName>
</protein>
<dbReference type="Gene3D" id="3.30.70.100">
    <property type="match status" value="1"/>
</dbReference>
<proteinExistence type="inferred from homology"/>
<evidence type="ECO:0000313" key="6">
    <source>
        <dbReference type="Proteomes" id="UP000605259"/>
    </source>
</evidence>
<dbReference type="PROSITE" id="PS51462">
    <property type="entry name" value="NUDIX"/>
    <property type="match status" value="1"/>
</dbReference>
<dbReference type="PROSITE" id="PS00893">
    <property type="entry name" value="NUDIX_BOX"/>
    <property type="match status" value="1"/>
</dbReference>
<feature type="domain" description="Nudix hydrolase" evidence="4">
    <location>
        <begin position="93"/>
        <end position="218"/>
    </location>
</feature>
<evidence type="ECO:0000256" key="1">
    <source>
        <dbReference type="ARBA" id="ARBA00001946"/>
    </source>
</evidence>
<reference evidence="5" key="2">
    <citation type="submission" date="2020-09" db="EMBL/GenBank/DDBJ databases">
        <authorList>
            <person name="Sun Q."/>
            <person name="Zhou Y."/>
        </authorList>
    </citation>
    <scope>NUCLEOTIDE SEQUENCE</scope>
    <source>
        <strain evidence="5">CGMCC 1.12698</strain>
    </source>
</reference>
<dbReference type="InterPro" id="IPR020476">
    <property type="entry name" value="Nudix_hydrolase"/>
</dbReference>
<dbReference type="EMBL" id="BMFK01000001">
    <property type="protein sequence ID" value="GGE69913.1"/>
    <property type="molecule type" value="Genomic_DNA"/>
</dbReference>
<dbReference type="Proteomes" id="UP000605259">
    <property type="component" value="Unassembled WGS sequence"/>
</dbReference>
<sequence length="241" mass="27707">MYKRQTYEITPEMYEACTVFFHTYVLPNQFTQGATLVGRWVTADKTEITVIWEYTSHEVYERTEHPYAEEERSLYRSMKEEFLESTDNYAYPTHIVAVSGLIRNEQGEVLLVQVNNRSDTWETPGGQVERGETLEEALRREVKEETGVDIAVGEMIGVYQNMTMGLYSILFQATYVGGEIAIQPEEIKEAAFVPLTIDNIASYITRPHMRKRTEDALQGRNNVYEAFTLQPYKTVVGGERG</sequence>
<dbReference type="AlphaFoldDB" id="A0A917EP60"/>
<dbReference type="InterPro" id="IPR000086">
    <property type="entry name" value="NUDIX_hydrolase_dom"/>
</dbReference>
<name>A0A917EP60_9BACI</name>
<dbReference type="SUPFAM" id="SSF55811">
    <property type="entry name" value="Nudix"/>
    <property type="match status" value="1"/>
</dbReference>
<dbReference type="InterPro" id="IPR015797">
    <property type="entry name" value="NUDIX_hydrolase-like_dom_sf"/>
</dbReference>
<dbReference type="Gene3D" id="3.90.79.10">
    <property type="entry name" value="Nucleoside Triphosphate Pyrophosphohydrolase"/>
    <property type="match status" value="1"/>
</dbReference>
<evidence type="ECO:0000313" key="5">
    <source>
        <dbReference type="EMBL" id="GGE69913.1"/>
    </source>
</evidence>
<evidence type="ECO:0000256" key="3">
    <source>
        <dbReference type="RuleBase" id="RU003476"/>
    </source>
</evidence>
<dbReference type="PANTHER" id="PTHR43046:SF2">
    <property type="entry name" value="8-OXO-DGTP DIPHOSPHATASE-RELATED"/>
    <property type="match status" value="1"/>
</dbReference>
<comment type="similarity">
    <text evidence="3">Belongs to the Nudix hydrolase family.</text>
</comment>
<dbReference type="InterPro" id="IPR020084">
    <property type="entry name" value="NUDIX_hydrolase_CS"/>
</dbReference>
<keyword evidence="2 3" id="KW-0378">Hydrolase</keyword>
<dbReference type="PRINTS" id="PR00502">
    <property type="entry name" value="NUDIXFAMILY"/>
</dbReference>
<dbReference type="InterPro" id="IPR011008">
    <property type="entry name" value="Dimeric_a/b-barrel"/>
</dbReference>
<evidence type="ECO:0000259" key="4">
    <source>
        <dbReference type="PROSITE" id="PS51462"/>
    </source>
</evidence>
<dbReference type="GO" id="GO:0016787">
    <property type="term" value="F:hydrolase activity"/>
    <property type="evidence" value="ECO:0007669"/>
    <property type="project" value="UniProtKB-KW"/>
</dbReference>
<comment type="cofactor">
    <cofactor evidence="1">
        <name>Mg(2+)</name>
        <dbReference type="ChEBI" id="CHEBI:18420"/>
    </cofactor>
</comment>
<dbReference type="SUPFAM" id="SSF54909">
    <property type="entry name" value="Dimeric alpha+beta barrel"/>
    <property type="match status" value="1"/>
</dbReference>
<comment type="caution">
    <text evidence="5">The sequence shown here is derived from an EMBL/GenBank/DDBJ whole genome shotgun (WGS) entry which is preliminary data.</text>
</comment>
<dbReference type="Pfam" id="PF00293">
    <property type="entry name" value="NUDIX"/>
    <property type="match status" value="1"/>
</dbReference>
<organism evidence="5 6">
    <name type="scientific">Priestia taiwanensis</name>
    <dbReference type="NCBI Taxonomy" id="1347902"/>
    <lineage>
        <taxon>Bacteria</taxon>
        <taxon>Bacillati</taxon>
        <taxon>Bacillota</taxon>
        <taxon>Bacilli</taxon>
        <taxon>Bacillales</taxon>
        <taxon>Bacillaceae</taxon>
        <taxon>Priestia</taxon>
    </lineage>
</organism>
<keyword evidence="6" id="KW-1185">Reference proteome</keyword>